<sequence length="508" mass="55163">ARLEQRGQGTSCSAEKSQYLRAQAEFQSLLSHFDVAEAVGTEALQLCLECFGPDHVDTLFVQGLVASYRGFQYKPREDWEPVLLEVIAKLNAVAGPEHENTLYCLMQLGNLYDDILGMSDEAQTLLSEALRRTQNVYGRDHERTIMCKMAFTLSEASVAEYDVAVAKVTACTADASRVLGPHHPASLAGTTFLSLVHTRRGGSLSNLVVTDQASVDTHKCLLGDDHQSTQLSIINLATTCLQQGDVSRTIALVRPIVDAASTLGDNYILNVAMAHRLLAAAYDASGEWAMSVAAWERAIDGFERANCPGWFRQAVWANYWSYEAGQLLVTVERVDAVMATFTRAGMVDETWPGAECLTCQLPFLEGTVYVCPTCGIRNGVVCGACVEVLPQCLDCGNVDLAPALPPPRALLSRRVRLLESCGPNDALSAATEALRAYCESKHVPMTTEVERFKIAVSPNAQGLSYYPPSDTDGNAGCKAAEDARGDRDDDSTDRPPVDRCDGYALTFL</sequence>
<dbReference type="PANTHER" id="PTHR46082">
    <property type="entry name" value="ATP/GTP-BINDING PROTEIN-RELATED"/>
    <property type="match status" value="1"/>
</dbReference>
<proteinExistence type="predicted"/>
<name>A0A1V9ZAS7_ACHHY</name>
<feature type="compositionally biased region" description="Basic and acidic residues" evidence="1">
    <location>
        <begin position="479"/>
        <end position="498"/>
    </location>
</feature>
<comment type="caution">
    <text evidence="2">The sequence shown here is derived from an EMBL/GenBank/DDBJ whole genome shotgun (WGS) entry which is preliminary data.</text>
</comment>
<reference evidence="2 3" key="1">
    <citation type="journal article" date="2014" name="Genome Biol. Evol.">
        <title>The secreted proteins of Achlya hypogyna and Thraustotheca clavata identify the ancestral oomycete secretome and reveal gene acquisitions by horizontal gene transfer.</title>
        <authorList>
            <person name="Misner I."/>
            <person name="Blouin N."/>
            <person name="Leonard G."/>
            <person name="Richards T.A."/>
            <person name="Lane C.E."/>
        </authorList>
    </citation>
    <scope>NUCLEOTIDE SEQUENCE [LARGE SCALE GENOMIC DNA]</scope>
    <source>
        <strain evidence="2 3">ATCC 48635</strain>
    </source>
</reference>
<dbReference type="EMBL" id="JNBR01000343">
    <property type="protein sequence ID" value="OQR94970.1"/>
    <property type="molecule type" value="Genomic_DNA"/>
</dbReference>
<evidence type="ECO:0000256" key="1">
    <source>
        <dbReference type="SAM" id="MobiDB-lite"/>
    </source>
</evidence>
<dbReference type="Proteomes" id="UP000243579">
    <property type="component" value="Unassembled WGS sequence"/>
</dbReference>
<dbReference type="SUPFAM" id="SSF48452">
    <property type="entry name" value="TPR-like"/>
    <property type="match status" value="1"/>
</dbReference>
<protein>
    <submittedName>
        <fullName evidence="2">Uncharacterized protein</fullName>
    </submittedName>
</protein>
<accession>A0A1V9ZAS7</accession>
<dbReference type="AlphaFoldDB" id="A0A1V9ZAS7"/>
<dbReference type="STRING" id="1202772.A0A1V9ZAS7"/>
<gene>
    <name evidence="2" type="ORF">ACHHYP_00781</name>
</gene>
<organism evidence="2 3">
    <name type="scientific">Achlya hypogyna</name>
    <name type="common">Oomycete</name>
    <name type="synonym">Protoachlya hypogyna</name>
    <dbReference type="NCBI Taxonomy" id="1202772"/>
    <lineage>
        <taxon>Eukaryota</taxon>
        <taxon>Sar</taxon>
        <taxon>Stramenopiles</taxon>
        <taxon>Oomycota</taxon>
        <taxon>Saprolegniomycetes</taxon>
        <taxon>Saprolegniales</taxon>
        <taxon>Achlyaceae</taxon>
        <taxon>Achlya</taxon>
    </lineage>
</organism>
<keyword evidence="3" id="KW-1185">Reference proteome</keyword>
<feature type="region of interest" description="Disordered" evidence="1">
    <location>
        <begin position="463"/>
        <end position="498"/>
    </location>
</feature>
<evidence type="ECO:0000313" key="2">
    <source>
        <dbReference type="EMBL" id="OQR94970.1"/>
    </source>
</evidence>
<dbReference type="OrthoDB" id="435799at2759"/>
<evidence type="ECO:0000313" key="3">
    <source>
        <dbReference type="Proteomes" id="UP000243579"/>
    </source>
</evidence>
<dbReference type="InterPro" id="IPR011990">
    <property type="entry name" value="TPR-like_helical_dom_sf"/>
</dbReference>
<dbReference type="PANTHER" id="PTHR46082:SF11">
    <property type="entry name" value="AAA+ ATPASE DOMAIN-CONTAINING PROTEIN-RELATED"/>
    <property type="match status" value="1"/>
</dbReference>
<feature type="non-terminal residue" evidence="2">
    <location>
        <position position="1"/>
    </location>
</feature>
<dbReference type="InterPro" id="IPR053137">
    <property type="entry name" value="NLR-like"/>
</dbReference>
<dbReference type="Gene3D" id="1.25.40.10">
    <property type="entry name" value="Tetratricopeptide repeat domain"/>
    <property type="match status" value="2"/>
</dbReference>